<proteinExistence type="predicted"/>
<reference evidence="1" key="1">
    <citation type="journal article" date="2015" name="Nature">
        <title>Complex archaea that bridge the gap between prokaryotes and eukaryotes.</title>
        <authorList>
            <person name="Spang A."/>
            <person name="Saw J.H."/>
            <person name="Jorgensen S.L."/>
            <person name="Zaremba-Niedzwiedzka K."/>
            <person name="Martijn J."/>
            <person name="Lind A.E."/>
            <person name="van Eijk R."/>
            <person name="Schleper C."/>
            <person name="Guy L."/>
            <person name="Ettema T.J."/>
        </authorList>
    </citation>
    <scope>NUCLEOTIDE SEQUENCE</scope>
</reference>
<evidence type="ECO:0000313" key="1">
    <source>
        <dbReference type="EMBL" id="KKN76274.1"/>
    </source>
</evidence>
<accession>A0A0F9TAT8</accession>
<sequence length="114" mass="13400">MAKKGKRKGKVRYKLPPLHCRLCKHLLNDDFFIEEYKNCYVCDANDEINPKFLEHCHDFTMSKWSIVEFLKAELGGIKQQLADTMNKCIDIESWNSLINALKVDKPDLERLKLK</sequence>
<name>A0A0F9TAT8_9ZZZZ</name>
<comment type="caution">
    <text evidence="1">The sequence shown here is derived from an EMBL/GenBank/DDBJ whole genome shotgun (WGS) entry which is preliminary data.</text>
</comment>
<dbReference type="EMBL" id="LAZR01000297">
    <property type="protein sequence ID" value="KKN76274.1"/>
    <property type="molecule type" value="Genomic_DNA"/>
</dbReference>
<dbReference type="AlphaFoldDB" id="A0A0F9TAT8"/>
<organism evidence="1">
    <name type="scientific">marine sediment metagenome</name>
    <dbReference type="NCBI Taxonomy" id="412755"/>
    <lineage>
        <taxon>unclassified sequences</taxon>
        <taxon>metagenomes</taxon>
        <taxon>ecological metagenomes</taxon>
    </lineage>
</organism>
<gene>
    <name evidence="1" type="ORF">LCGC14_0371260</name>
</gene>
<protein>
    <submittedName>
        <fullName evidence="1">Uncharacterized protein</fullName>
    </submittedName>
</protein>